<comment type="similarity">
    <text evidence="4 10">Belongs to the polysaccharide lyase 3 family.</text>
</comment>
<proteinExistence type="inferred from homology"/>
<evidence type="ECO:0000256" key="9">
    <source>
        <dbReference type="ARBA" id="ARBA00025679"/>
    </source>
</evidence>
<evidence type="ECO:0000256" key="5">
    <source>
        <dbReference type="ARBA" id="ARBA00022525"/>
    </source>
</evidence>
<dbReference type="InterPro" id="IPR004898">
    <property type="entry name" value="Pectate_lyase_PlyH/PlyE-like"/>
</dbReference>
<evidence type="ECO:0000256" key="3">
    <source>
        <dbReference type="ARBA" id="ARBA00004613"/>
    </source>
</evidence>
<evidence type="ECO:0000256" key="7">
    <source>
        <dbReference type="ARBA" id="ARBA00022837"/>
    </source>
</evidence>
<dbReference type="EMBL" id="MPDP01000002">
    <property type="protein sequence ID" value="KAK1499019.1"/>
    <property type="molecule type" value="Genomic_DNA"/>
</dbReference>
<gene>
    <name evidence="11" type="ORF">CCUS01_02640</name>
</gene>
<evidence type="ECO:0000256" key="6">
    <source>
        <dbReference type="ARBA" id="ARBA00022729"/>
    </source>
</evidence>
<dbReference type="EC" id="4.2.2.2" evidence="10"/>
<accession>A0AAJ0DQE0</accession>
<evidence type="ECO:0000256" key="2">
    <source>
        <dbReference type="ARBA" id="ARBA00001913"/>
    </source>
</evidence>
<keyword evidence="6" id="KW-0732">Signal</keyword>
<dbReference type="SUPFAM" id="SSF51126">
    <property type="entry name" value="Pectin lyase-like"/>
    <property type="match status" value="1"/>
</dbReference>
<comment type="function">
    <text evidence="9 10">Pectinolytic enzyme consist of four classes of enzymes: pectin lyase, polygalacturonase, pectin methylesterase and rhamnogalacturonase. Among pectinolytic enzymes, pectin lyase is the most important in depolymerization of pectin, since it cleaves internal glycosidic bonds of highly methylated pectins. Favors pectate, the anion, over pectin, the methyl ester.</text>
</comment>
<evidence type="ECO:0000256" key="10">
    <source>
        <dbReference type="RuleBase" id="RU367009"/>
    </source>
</evidence>
<dbReference type="InterPro" id="IPR012334">
    <property type="entry name" value="Pectin_lyas_fold"/>
</dbReference>
<dbReference type="GO" id="GO:0030570">
    <property type="term" value="F:pectate lyase activity"/>
    <property type="evidence" value="ECO:0007669"/>
    <property type="project" value="UniProtKB-UniRule"/>
</dbReference>
<comment type="catalytic activity">
    <reaction evidence="1 10">
        <text>Eliminative cleavage of (1-&gt;4)-alpha-D-galacturonan to give oligosaccharides with 4-deoxy-alpha-D-galact-4-enuronosyl groups at their non-reducing ends.</text>
        <dbReference type="EC" id="4.2.2.2"/>
    </reaction>
</comment>
<dbReference type="GO" id="GO:0005576">
    <property type="term" value="C:extracellular region"/>
    <property type="evidence" value="ECO:0007669"/>
    <property type="project" value="UniProtKB-SubCell"/>
</dbReference>
<evidence type="ECO:0000313" key="11">
    <source>
        <dbReference type="EMBL" id="KAK1499019.1"/>
    </source>
</evidence>
<dbReference type="Gene3D" id="2.160.20.10">
    <property type="entry name" value="Single-stranded right-handed beta-helix, Pectin lyase-like"/>
    <property type="match status" value="1"/>
</dbReference>
<dbReference type="PANTHER" id="PTHR33407">
    <property type="entry name" value="PECTATE LYASE F-RELATED"/>
    <property type="match status" value="1"/>
</dbReference>
<comment type="cofactor">
    <cofactor evidence="2 10">
        <name>Ca(2+)</name>
        <dbReference type="ChEBI" id="CHEBI:29108"/>
    </cofactor>
</comment>
<evidence type="ECO:0000313" key="12">
    <source>
        <dbReference type="Proteomes" id="UP001239213"/>
    </source>
</evidence>
<evidence type="ECO:0000256" key="8">
    <source>
        <dbReference type="ARBA" id="ARBA00023239"/>
    </source>
</evidence>
<comment type="caution">
    <text evidence="11">The sequence shown here is derived from an EMBL/GenBank/DDBJ whole genome shotgun (WGS) entry which is preliminary data.</text>
</comment>
<reference evidence="11" key="1">
    <citation type="submission" date="2016-11" db="EMBL/GenBank/DDBJ databases">
        <title>The genome sequence of Colletotrichum cuscutae.</title>
        <authorList>
            <person name="Baroncelli R."/>
        </authorList>
    </citation>
    <scope>NUCLEOTIDE SEQUENCE</scope>
    <source>
        <strain evidence="11">IMI 304802</strain>
    </source>
</reference>
<evidence type="ECO:0000256" key="4">
    <source>
        <dbReference type="ARBA" id="ARBA00006463"/>
    </source>
</evidence>
<comment type="subcellular location">
    <subcellularLocation>
        <location evidence="3 10">Secreted</location>
    </subcellularLocation>
</comment>
<dbReference type="PANTHER" id="PTHR33407:SF9">
    <property type="entry name" value="PECTATE LYASE F-RELATED"/>
    <property type="match status" value="1"/>
</dbReference>
<name>A0AAJ0DQE0_9PEZI</name>
<evidence type="ECO:0000256" key="1">
    <source>
        <dbReference type="ARBA" id="ARBA00000695"/>
    </source>
</evidence>
<organism evidence="11 12">
    <name type="scientific">Colletotrichum cuscutae</name>
    <dbReference type="NCBI Taxonomy" id="1209917"/>
    <lineage>
        <taxon>Eukaryota</taxon>
        <taxon>Fungi</taxon>
        <taxon>Dikarya</taxon>
        <taxon>Ascomycota</taxon>
        <taxon>Pezizomycotina</taxon>
        <taxon>Sordariomycetes</taxon>
        <taxon>Hypocreomycetidae</taxon>
        <taxon>Glomerellales</taxon>
        <taxon>Glomerellaceae</taxon>
        <taxon>Colletotrichum</taxon>
        <taxon>Colletotrichum acutatum species complex</taxon>
    </lineage>
</organism>
<dbReference type="Pfam" id="PF03211">
    <property type="entry name" value="Pectate_lyase"/>
    <property type="match status" value="1"/>
</dbReference>
<protein>
    <recommendedName>
        <fullName evidence="10">Pectate lyase</fullName>
        <ecNumber evidence="10">4.2.2.2</ecNumber>
    </recommendedName>
</protein>
<sequence>MDAWASSAAATHVLGRGSVDGVPELIAFVVYRSSQSFPTLLSSPRSLRTSPNSLSVFSAQLLSAKSTSSLKMQTKVFVSALLAGMATAQTLNIPTRSGSIVSLSAPSTISGSKDYANKEFDRGRACDTDADTGSDSAVFILENGATLSNVIIGANQLEGVHCKGACTLKNVWFRDVCEDAISALGTGDVLIQGGGAQNAVDKVVQHNGRGTVTIDGFTVVTAGKLYRGCGDCTNNGGPRNVIVKNVKAKSVKELVGINSNYGDVATISNTCGSSVSKVCQEYKGVSKGSGESSKVSTTANCKGQTSLSAC</sequence>
<keyword evidence="5 10" id="KW-0964">Secreted</keyword>
<dbReference type="Proteomes" id="UP001239213">
    <property type="component" value="Unassembled WGS sequence"/>
</dbReference>
<keyword evidence="12" id="KW-1185">Reference proteome</keyword>
<dbReference type="AlphaFoldDB" id="A0AAJ0DQE0"/>
<dbReference type="InterPro" id="IPR011050">
    <property type="entry name" value="Pectin_lyase_fold/virulence"/>
</dbReference>
<keyword evidence="7 10" id="KW-0106">Calcium</keyword>
<dbReference type="GO" id="GO:0045490">
    <property type="term" value="P:pectin catabolic process"/>
    <property type="evidence" value="ECO:0007669"/>
    <property type="project" value="TreeGrafter"/>
</dbReference>
<keyword evidence="8 10" id="KW-0456">Lyase</keyword>